<evidence type="ECO:0000256" key="3">
    <source>
        <dbReference type="ARBA" id="ARBA00023136"/>
    </source>
</evidence>
<keyword evidence="2 7" id="KW-0732">Signal</keyword>
<evidence type="ECO:0000313" key="8">
    <source>
        <dbReference type="EMBL" id="MBB6671792.1"/>
    </source>
</evidence>
<evidence type="ECO:0000256" key="1">
    <source>
        <dbReference type="ARBA" id="ARBA00022475"/>
    </source>
</evidence>
<dbReference type="InterPro" id="IPR050490">
    <property type="entry name" value="Bact_solute-bd_prot1"/>
</dbReference>
<keyword evidence="9" id="KW-1185">Reference proteome</keyword>
<keyword evidence="5" id="KW-0449">Lipoprotein</keyword>
<evidence type="ECO:0000256" key="7">
    <source>
        <dbReference type="SAM" id="SignalP"/>
    </source>
</evidence>
<name>A0A7X0RQH7_9BACL</name>
<dbReference type="SUPFAM" id="SSF53850">
    <property type="entry name" value="Periplasmic binding protein-like II"/>
    <property type="match status" value="1"/>
</dbReference>
<proteinExistence type="predicted"/>
<sequence>MSIAKQKQQRTSLKLSALLLTAVMTTGMMAGCTGKNDKESTSSPGSASPQQSSTSSASASSSETATLAEFSYMRPVWGPATFVAGGAYEQALNKAANVKMSVQIVPVAEYDAKLNTVFASGDLPDVFWASGPADYKFVDMQKQGAFLKINDYLEKYPAIKAMAPQALWDQLKDENGDIFFLPNASNPFNPMFNFYRKDLFEKLSIPEPTTIAELEAALEKIKTSDPKIIPLTGQDSFWGLGALGTSFGFAKDGWMPSKEDPNKLVPYWMLDGVVDFNMWLKDLRHKGLLDSEYLVNKDWSHSKSKFETGKAAVLGINWAYTPEILQNMKKSAPDAELGILPPLQGPNGDAGGAQLFSLYDRGIYVSSKMKDPDGFFRVLNWSLTEGSDFSRYGVEGKTYTVVDGKKVPLPQDQVENDFKTTQIEPLQFLRPIQEKLDWDALKSQYEGAGIGDMFDEVKNKYYAYTANYYSTYRLPSTVSETEQKDGARIYTDYLQPLIDGGATLNDKWNKPEWEAAVKKWLDAGGAKIIEEVNANQPSKAKPQININELFPQ</sequence>
<feature type="region of interest" description="Disordered" evidence="6">
    <location>
        <begin position="31"/>
        <end position="60"/>
    </location>
</feature>
<gene>
    <name evidence="8" type="ORF">H7C19_13960</name>
</gene>
<feature type="compositionally biased region" description="Low complexity" evidence="6">
    <location>
        <begin position="41"/>
        <end position="60"/>
    </location>
</feature>
<evidence type="ECO:0000256" key="5">
    <source>
        <dbReference type="ARBA" id="ARBA00023288"/>
    </source>
</evidence>
<feature type="chain" id="PRO_5031280610" evidence="7">
    <location>
        <begin position="31"/>
        <end position="552"/>
    </location>
</feature>
<evidence type="ECO:0000256" key="4">
    <source>
        <dbReference type="ARBA" id="ARBA00023139"/>
    </source>
</evidence>
<dbReference type="RefSeq" id="WP_185143276.1">
    <property type="nucleotide sequence ID" value="NZ_JACJVP010000024.1"/>
</dbReference>
<evidence type="ECO:0000256" key="6">
    <source>
        <dbReference type="SAM" id="MobiDB-lite"/>
    </source>
</evidence>
<dbReference type="Gene3D" id="3.40.190.10">
    <property type="entry name" value="Periplasmic binding protein-like II"/>
    <property type="match status" value="2"/>
</dbReference>
<keyword evidence="1" id="KW-1003">Cell membrane</keyword>
<dbReference type="PANTHER" id="PTHR43649:SF33">
    <property type="entry name" value="POLYGALACTURONAN_RHAMNOGALACTURONAN-BINDING PROTEIN YTCQ"/>
    <property type="match status" value="1"/>
</dbReference>
<keyword evidence="4" id="KW-0564">Palmitate</keyword>
<feature type="signal peptide" evidence="7">
    <location>
        <begin position="1"/>
        <end position="30"/>
    </location>
</feature>
<dbReference type="EMBL" id="JACJVP010000024">
    <property type="protein sequence ID" value="MBB6671792.1"/>
    <property type="molecule type" value="Genomic_DNA"/>
</dbReference>
<protein>
    <submittedName>
        <fullName evidence="8">Extracellular solute-binding protein</fullName>
    </submittedName>
</protein>
<comment type="caution">
    <text evidence="8">The sequence shown here is derived from an EMBL/GenBank/DDBJ whole genome shotgun (WGS) entry which is preliminary data.</text>
</comment>
<accession>A0A7X0RQH7</accession>
<dbReference type="Proteomes" id="UP000547209">
    <property type="component" value="Unassembled WGS sequence"/>
</dbReference>
<dbReference type="AlphaFoldDB" id="A0A7X0RQH7"/>
<keyword evidence="3" id="KW-0472">Membrane</keyword>
<dbReference type="Pfam" id="PF13416">
    <property type="entry name" value="SBP_bac_8"/>
    <property type="match status" value="1"/>
</dbReference>
<organism evidence="8 9">
    <name type="scientific">Cohnella nanjingensis</name>
    <dbReference type="NCBI Taxonomy" id="1387779"/>
    <lineage>
        <taxon>Bacteria</taxon>
        <taxon>Bacillati</taxon>
        <taxon>Bacillota</taxon>
        <taxon>Bacilli</taxon>
        <taxon>Bacillales</taxon>
        <taxon>Paenibacillaceae</taxon>
        <taxon>Cohnella</taxon>
    </lineage>
</organism>
<evidence type="ECO:0000313" key="9">
    <source>
        <dbReference type="Proteomes" id="UP000547209"/>
    </source>
</evidence>
<reference evidence="8 9" key="1">
    <citation type="submission" date="2020-08" db="EMBL/GenBank/DDBJ databases">
        <title>Cohnella phylogeny.</title>
        <authorList>
            <person name="Dunlap C."/>
        </authorList>
    </citation>
    <scope>NUCLEOTIDE SEQUENCE [LARGE SCALE GENOMIC DNA]</scope>
    <source>
        <strain evidence="8 9">DSM 28246</strain>
    </source>
</reference>
<dbReference type="InterPro" id="IPR006059">
    <property type="entry name" value="SBP"/>
</dbReference>
<dbReference type="PANTHER" id="PTHR43649">
    <property type="entry name" value="ARABINOSE-BINDING PROTEIN-RELATED"/>
    <property type="match status" value="1"/>
</dbReference>
<evidence type="ECO:0000256" key="2">
    <source>
        <dbReference type="ARBA" id="ARBA00022729"/>
    </source>
</evidence>
<dbReference type="PROSITE" id="PS51257">
    <property type="entry name" value="PROKAR_LIPOPROTEIN"/>
    <property type="match status" value="1"/>
</dbReference>